<dbReference type="InterPro" id="IPR026444">
    <property type="entry name" value="Secre_tail"/>
</dbReference>
<dbReference type="InterPro" id="IPR013783">
    <property type="entry name" value="Ig-like_fold"/>
</dbReference>
<dbReference type="Pfam" id="PF02494">
    <property type="entry name" value="HYR"/>
    <property type="match status" value="6"/>
</dbReference>
<feature type="compositionally biased region" description="Polar residues" evidence="2">
    <location>
        <begin position="372"/>
        <end position="381"/>
    </location>
</feature>
<dbReference type="PANTHER" id="PTHR24273">
    <property type="entry name" value="FI04643P-RELATED"/>
    <property type="match status" value="1"/>
</dbReference>
<feature type="domain" description="HYR" evidence="3">
    <location>
        <begin position="1205"/>
        <end position="1288"/>
    </location>
</feature>
<dbReference type="EMBL" id="JAHESC010000028">
    <property type="protein sequence ID" value="MBT1688568.1"/>
    <property type="molecule type" value="Genomic_DNA"/>
</dbReference>
<feature type="domain" description="HYR" evidence="3">
    <location>
        <begin position="1779"/>
        <end position="1862"/>
    </location>
</feature>
<reference evidence="4 5" key="1">
    <citation type="submission" date="2021-05" db="EMBL/GenBank/DDBJ databases">
        <title>A Polyphasic approach of four new species of the genus Ohtaekwangia: Ohtaekwangia histidinii sp. nov., Ohtaekwangia cretensis sp. nov., Ohtaekwangia indiensis sp. nov., Ohtaekwangia reichenbachii sp. nov. from diverse environment.</title>
        <authorList>
            <person name="Octaviana S."/>
        </authorList>
    </citation>
    <scope>NUCLEOTIDE SEQUENCE [LARGE SCALE GENOMIC DNA]</scope>
    <source>
        <strain evidence="4 5">PWU37</strain>
    </source>
</reference>
<dbReference type="RefSeq" id="WP_262898725.1">
    <property type="nucleotide sequence ID" value="NZ_JAHESC010000028.1"/>
</dbReference>
<evidence type="ECO:0000256" key="2">
    <source>
        <dbReference type="SAM" id="MobiDB-lite"/>
    </source>
</evidence>
<accession>A0AAP2GK17</accession>
<dbReference type="PANTHER" id="PTHR24273:SF32">
    <property type="entry name" value="HYALIN"/>
    <property type="match status" value="1"/>
</dbReference>
<gene>
    <name evidence="4" type="ORF">KK078_18500</name>
</gene>
<sequence length="2555" mass="273234">MLASTSTRSRQEQKHTFRLSHAADHPSLRKPLILVIFLMTLSAQWLQAQDCLDDDALYVTPEGVGMGTRLSPAGLLTALAICESDTSRHLIKLSTGTYAINRTLYIPSGVTVDGNFDVTNGIWKKSKTGNCVLSISPPGEEVKTTTSDNKPVVVGHYIGIRLDTVSNITLKDFTLEVHKRNSFWEDMVSYGERYGDGKSVYAIFGRGSENIYLINLQIVTDSGGEGLYGYQGRNGAEAYYYVPGKTVYDPNLPVYQQRPSEELKQSYEFRAGGDGGAGGRIQDYYRCLDCPSTVTSATTYCAAEYPLPKGGRGGKNGGLGGEAGDNCEMDCYYEYYKSKVNLAGELLSLLSLPSVGGEQKDPTPDPGEDGQDGTNSYNGIDYSDQTIYPYDDINYYYIPGYGANGGDGAGGSGGGGGGAGGIRTLGVIPQIPIPGMGDYNLPAKALGVFNKAITLIGGDDVCHAEVVNGSTEGGRGGAGGEGGEGGGGGHGGGASIGIFMPMCKNVVDKNCVYTIGEGGGGGFGGFGGKGGDGGLGMMGRPVSDGGWSHQGAKGGKGGKGGDGSRGQHGSNGRSIVKIGVTNKPSAFVMADVSTACTNSVITLYTSGDKDGFLIGKHVGTQYNKVNFINDKPSGTTFTQYMSEVQIAEPDTGRLEVYYVTPATYPYPQPDVHIKTIRPLPAFHVPAVLCQGDTLKASTTETSAFYLWKVFDANETVVYSSDKKNIAFLPTGVGTYTVGFQAYDLCCGYSAPQYKTVRVSAVSKPAIEKTNNGLWYCYGSDSSKYAITSPVNETDQFRWSNGSTSKVTYIKAAGWYSVTRTNADGCSAKSDSIRNYVFSLPQGRPAIPDITGICNGTETTLTPDYEAGMLYGFYYQGTSKTGGFLNDGSPRQSFTFKPAIPFGAASASYYVRKVSTNYQNGHPIYCVSDDVQEVRLYRETDPPVIISDNVKRDLAADNGSCNAFYLYDYPKAIDNCNPYVSVKVRHMPANHYYPVGTTVDTLRYTDVSGNFLDYPIAITVHDVAPPIIASRPANYKELTSEPGACGAYYAFTLAQALDKCTTMPVLTGAIPEMITLQGQGYADVFMISGSQTDSIFQVGNNVIRQTWTDAAGNTTTFEQNIVVKDAETPKLQAADITYYVARDKSTVFTGYNAPLATDNCTTVLTSTFVSGFGQSGEHPIGTTTEVWKATDESDNTGFASFKLTVLDTISPTIDCRNIRPAAYAVPGTDSALVTFATPVALDNSGSVTVAAEGKGSGSYFKLGTYPLTYVAKDPSGNSASCVITVAVSDFEAPSIVCPPDITVANDPGLCGAVVNFAMADAHDNDGSYYTPYRVMGLASGAVFPMGTTLQVFKVADANGNIATCGFNVTVTDTEAPQFTACPPSRTEFINPAICGTMITLSVPAATDNSCFSPTTGFVSGSAGGFFPVGVTHQVYRTRDAYGNTATCEFDVTVIDNTTLTVTCPPNVEIYTTPGLCGAVLSTRLPEANNFYGCLQWTLESAKGIGDTFVPGPHTVTYRATVSGQSATCSFNVNVIDVVGPKIVQPDNIVVSLDDGACGKEVTFPEPVVMDNCTNFFLQRTAGLPSGSVFPVGTTVQKYIAFDNTHTDAVTFTVTVQDDTAPAFTDVPDITETTSDICGKVISFATPVATDNSTCFTITRLKGLNSGDLFPVGITTQIYVAKDGAGNTDTTRFNIVVNSSPQTQFYSCPPDVVVMSDNDLTKVVWYDVPGRTSCAGVTAVLISGKGSGATFPAGKTTETYLITDASGKTDTCRFNVFVAEKMPPNVMCQPYKFDLEDAICGARVKLPVPEVDDWGGSGLQTIFNDIGPVDSEVFLPVGYSQITWTAIDNSGNRGYCISQVTVGKEESPLNGFSHRVEFCEGSDVEINPRMSGTGPYVYEWSYFDPTTFEMIVLSTDSIFRIPHVKESDERQYMYAVKSPCNNDIFRREFFLQVNPSPKVTFAGLNAGYCEYDLSGKPLTFSPAGGVLVGDGLVDGKFYPSKAGLGAHTLSYVYHDDALGCPAKASLTTEVYATPIVEAFIDTAYCINNPVLKLDATHSVYTGPGISGATFNAALAQAGTHTITRTVTVDGCVNSAAQTVRIQGNVPDATIQTGGAICSNKGRVRLEAVTTGGTWSGEKVYVENNIPYFNVNAADLGEHKVYHEMVDGICVSTDSATVDVVDSEYNLPFTFDAYCYDQGLVPLDVSDGKNYFGFGIDKNMFNPAAYDTTTTALFGVSTVNAVGCIDTVWRAMAVLKPEIIDPLKLICKKGDPALLSVDSKLASATWFDTTTGYTKTVYDSGSYIVELRNTSGCVKVDTFRVESKQANLPALINDTDQLYKCIDAMATLTASGNYVSQVWSTGEQGRTITVSSPGEYKVYVTDSVGCELADSIRVEDYPRMENNQLTNKGTYLEAVASTSYTWYKDGLPIDGASGQMLPFPESGSYYVELTDNNGCLSASDVLQVVVTSTDGEGKDWKCRIYPNPSTGKYQFEFTAKPSYDLDIVFINALGQPVQQLQINSRSDQSVYIAHLEAQPAGVYWALIKQKDRTTVVKLVKVE</sequence>
<dbReference type="PROSITE" id="PS50825">
    <property type="entry name" value="HYR"/>
    <property type="match status" value="6"/>
</dbReference>
<feature type="domain" description="HYR" evidence="3">
    <location>
        <begin position="937"/>
        <end position="1021"/>
    </location>
</feature>
<evidence type="ECO:0000313" key="5">
    <source>
        <dbReference type="Proteomes" id="UP001319180"/>
    </source>
</evidence>
<dbReference type="InterPro" id="IPR011050">
    <property type="entry name" value="Pectin_lyase_fold/virulence"/>
</dbReference>
<proteinExistence type="predicted"/>
<dbReference type="SUPFAM" id="SSF51126">
    <property type="entry name" value="Pectin lyase-like"/>
    <property type="match status" value="1"/>
</dbReference>
<name>A0AAP2GK17_9BACT</name>
<organism evidence="4 5">
    <name type="scientific">Dawidia soli</name>
    <dbReference type="NCBI Taxonomy" id="2782352"/>
    <lineage>
        <taxon>Bacteria</taxon>
        <taxon>Pseudomonadati</taxon>
        <taxon>Bacteroidota</taxon>
        <taxon>Cytophagia</taxon>
        <taxon>Cytophagales</taxon>
        <taxon>Chryseotaleaceae</taxon>
        <taxon>Dawidia</taxon>
    </lineage>
</organism>
<feature type="compositionally biased region" description="Gly residues" evidence="2">
    <location>
        <begin position="552"/>
        <end position="566"/>
    </location>
</feature>
<dbReference type="Proteomes" id="UP001319180">
    <property type="component" value="Unassembled WGS sequence"/>
</dbReference>
<evidence type="ECO:0000256" key="1">
    <source>
        <dbReference type="ARBA" id="ARBA00022737"/>
    </source>
</evidence>
<dbReference type="NCBIfam" id="TIGR04183">
    <property type="entry name" value="Por_Secre_tail"/>
    <property type="match status" value="1"/>
</dbReference>
<keyword evidence="1" id="KW-0677">Repeat</keyword>
<evidence type="ECO:0000259" key="3">
    <source>
        <dbReference type="PROSITE" id="PS50825"/>
    </source>
</evidence>
<feature type="region of interest" description="Disordered" evidence="2">
    <location>
        <begin position="353"/>
        <end position="381"/>
    </location>
</feature>
<feature type="domain" description="HYR" evidence="3">
    <location>
        <begin position="1370"/>
        <end position="1454"/>
    </location>
</feature>
<feature type="region of interest" description="Disordered" evidence="2">
    <location>
        <begin position="545"/>
        <end position="574"/>
    </location>
</feature>
<feature type="domain" description="HYR" evidence="3">
    <location>
        <begin position="1695"/>
        <end position="1778"/>
    </location>
</feature>
<dbReference type="Gene3D" id="2.60.40.10">
    <property type="entry name" value="Immunoglobulins"/>
    <property type="match status" value="1"/>
</dbReference>
<evidence type="ECO:0000313" key="4">
    <source>
        <dbReference type="EMBL" id="MBT1688568.1"/>
    </source>
</evidence>
<keyword evidence="5" id="KW-1185">Reference proteome</keyword>
<dbReference type="InterPro" id="IPR003410">
    <property type="entry name" value="HYR_dom"/>
</dbReference>
<protein>
    <submittedName>
        <fullName evidence="4">HYR domain-containing protein</fullName>
    </submittedName>
</protein>
<comment type="caution">
    <text evidence="4">The sequence shown here is derived from an EMBL/GenBank/DDBJ whole genome shotgun (WGS) entry which is preliminary data.</text>
</comment>
<feature type="domain" description="HYR" evidence="3">
    <location>
        <begin position="1534"/>
        <end position="1616"/>
    </location>
</feature>